<keyword evidence="1" id="KW-0472">Membrane</keyword>
<keyword evidence="3" id="KW-1185">Reference proteome</keyword>
<evidence type="ECO:0000313" key="3">
    <source>
        <dbReference type="Proteomes" id="UP000002408"/>
    </source>
</evidence>
<keyword evidence="1" id="KW-1133">Transmembrane helix</keyword>
<gene>
    <name evidence="2" type="ordered locus">Mboo_1477</name>
</gene>
<reference evidence="3" key="1">
    <citation type="journal article" date="2015" name="Microbiology">
        <title>Genome of Methanoregula boonei 6A8 reveals adaptations to oligotrophic peatland environments.</title>
        <authorList>
            <person name="Braeuer S."/>
            <person name="Cadillo-Quiroz H."/>
            <person name="Kyrpides N."/>
            <person name="Woyke T."/>
            <person name="Goodwin L."/>
            <person name="Detter C."/>
            <person name="Podell S."/>
            <person name="Yavitt J.B."/>
            <person name="Zinder S.H."/>
        </authorList>
    </citation>
    <scope>NUCLEOTIDE SEQUENCE [LARGE SCALE GENOMIC DNA]</scope>
    <source>
        <strain evidence="3">DSM 21154 / JCM 14090 / 6A8</strain>
    </source>
</reference>
<keyword evidence="1" id="KW-0812">Transmembrane</keyword>
<name>A7I8D4_METB6</name>
<dbReference type="KEGG" id="mbn:Mboo_1477"/>
<feature type="transmembrane region" description="Helical" evidence="1">
    <location>
        <begin position="386"/>
        <end position="408"/>
    </location>
</feature>
<protein>
    <submittedName>
        <fullName evidence="2">Uncharacterized protein</fullName>
    </submittedName>
</protein>
<dbReference type="STRING" id="456442.Mboo_1477"/>
<dbReference type="eggNOG" id="arCOG09595">
    <property type="taxonomic scope" value="Archaea"/>
</dbReference>
<evidence type="ECO:0000313" key="2">
    <source>
        <dbReference type="EMBL" id="ABS55995.1"/>
    </source>
</evidence>
<dbReference type="AlphaFoldDB" id="A7I8D4"/>
<dbReference type="EMBL" id="CP000780">
    <property type="protein sequence ID" value="ABS55995.1"/>
    <property type="molecule type" value="Genomic_DNA"/>
</dbReference>
<sequence>MQYPGKYIPRAGVLDDDLRSKAQDMEKIWVQFRESDYQIYHNYCFRYYTVYNTTRKRSIHLFLELFEKNKLPVREHDLEEIFTFFSQKCDELQEDQNFFGKNNPSTDLSRFQVCRDLLFLIEDFEKIYLLIQKTGIISNYYLILATFSKIIEKEENAKSAYISAINEYDRKKIDAVAPVIAKIIRTRLGPDIGWEPVLQEIIRVVRKFNLVSTDQRIDWNSTFLLGSAAVSYLNPGTGSAEIQSTFERYVRESELAEFESILNKTPYLPDVASDLDTSSSDLFEALKSISGSDVDGRYYETVSDPGLPKSAAISPFDLQSVTSRNSKATTPSGQTFGYPHKSREKHSRTFEIDVSDTLQSLVVLPEKKTNPYYSAILKPGKSRYPLLAAVFLIFILLAVAIVPVFGIWNPVNIMNHTGTEMNSNVSNPLGLQKNFSLSSKNDLVKDTIPEHPPTNSLGTVSTSMRSNVSTKTNLKNQSLTTNTVLSSAVINKFFMNIAFGPDNTIIEKPDETRISLAIKGAYDDNDTATIDQFEAQFNNVSRTNKFTFDKTSDIATIKITFLPGTAMDNIMDSNASALTPTISDTGVITYIKGNLVTPYLNENLLYINSDFNGDQRKHWIMRGVLSELGFVGETTDYPDSIFYSGSDNTTQLSDLDWKAVGLMYGSKITPGMSFDRVKAFYS</sequence>
<evidence type="ECO:0000256" key="1">
    <source>
        <dbReference type="SAM" id="Phobius"/>
    </source>
</evidence>
<dbReference type="HOGENOM" id="CLU_403163_0_0_2"/>
<accession>A7I8D4</accession>
<proteinExistence type="predicted"/>
<dbReference type="Proteomes" id="UP000002408">
    <property type="component" value="Chromosome"/>
</dbReference>
<organism evidence="2 3">
    <name type="scientific">Methanoregula boonei (strain DSM 21154 / JCM 14090 / 6A8)</name>
    <dbReference type="NCBI Taxonomy" id="456442"/>
    <lineage>
        <taxon>Archaea</taxon>
        <taxon>Methanobacteriati</taxon>
        <taxon>Methanobacteriota</taxon>
        <taxon>Stenosarchaea group</taxon>
        <taxon>Methanomicrobia</taxon>
        <taxon>Methanomicrobiales</taxon>
        <taxon>Methanoregulaceae</taxon>
        <taxon>Methanoregula</taxon>
    </lineage>
</organism>